<dbReference type="InterPro" id="IPR016156">
    <property type="entry name" value="FAD/NAD-linked_Rdtase_dimer_sf"/>
</dbReference>
<feature type="domain" description="Pyridine nucleotide-disulphide oxidoreductase dimerisation" evidence="17">
    <location>
        <begin position="402"/>
        <end position="515"/>
    </location>
</feature>
<dbReference type="InterPro" id="IPR004099">
    <property type="entry name" value="Pyr_nucl-diS_OxRdtase_dimer"/>
</dbReference>
<accession>A0AB34PQJ6</accession>
<dbReference type="PRINTS" id="PR00411">
    <property type="entry name" value="PNDRDTASEI"/>
</dbReference>
<dbReference type="Pfam" id="PF02852">
    <property type="entry name" value="Pyr_redox_dim"/>
    <property type="match status" value="1"/>
</dbReference>
<evidence type="ECO:0000256" key="14">
    <source>
        <dbReference type="PIRSR" id="PIRSR000350-4"/>
    </source>
</evidence>
<evidence type="ECO:0000256" key="6">
    <source>
        <dbReference type="ARBA" id="ARBA00022827"/>
    </source>
</evidence>
<feature type="disulfide bond" description="Redox-active" evidence="14">
    <location>
        <begin position="77"/>
        <end position="82"/>
    </location>
</feature>
<evidence type="ECO:0000256" key="10">
    <source>
        <dbReference type="ARBA" id="ARBA00049142"/>
    </source>
</evidence>
<comment type="caution">
    <text evidence="19">The sequence shown here is derived from an EMBL/GenBank/DDBJ whole genome shotgun (WGS) entry which is preliminary data.</text>
</comment>
<dbReference type="GO" id="GO:0005739">
    <property type="term" value="C:mitochondrion"/>
    <property type="evidence" value="ECO:0007669"/>
    <property type="project" value="TreeGrafter"/>
</dbReference>
<dbReference type="NCBIfam" id="NF004776">
    <property type="entry name" value="PRK06116.1"/>
    <property type="match status" value="1"/>
</dbReference>
<dbReference type="InterPro" id="IPR012999">
    <property type="entry name" value="Pyr_OxRdtase_I_AS"/>
</dbReference>
<evidence type="ECO:0000256" key="1">
    <source>
        <dbReference type="ARBA" id="ARBA00007532"/>
    </source>
</evidence>
<keyword evidence="9 15" id="KW-0676">Redox-active center</keyword>
<gene>
    <name evidence="19" type="ORF">MG3_04127</name>
</gene>
<dbReference type="PANTHER" id="PTHR42737:SF2">
    <property type="entry name" value="GLUTATHIONE REDUCTASE"/>
    <property type="match status" value="1"/>
</dbReference>
<evidence type="ECO:0000256" key="9">
    <source>
        <dbReference type="ARBA" id="ARBA00023284"/>
    </source>
</evidence>
<dbReference type="Proteomes" id="UP000030161">
    <property type="component" value="Unassembled WGS sequence"/>
</dbReference>
<proteinExistence type="inferred from homology"/>
<organism evidence="19 20">
    <name type="scientific">Candida albicans P78048</name>
    <dbReference type="NCBI Taxonomy" id="1094989"/>
    <lineage>
        <taxon>Eukaryota</taxon>
        <taxon>Fungi</taxon>
        <taxon>Dikarya</taxon>
        <taxon>Ascomycota</taxon>
        <taxon>Saccharomycotina</taxon>
        <taxon>Pichiomycetes</taxon>
        <taxon>Debaryomycetaceae</taxon>
        <taxon>Candida/Lodderomyces clade</taxon>
        <taxon>Candida</taxon>
    </lineage>
</organism>
<keyword evidence="16" id="KW-0963">Cytoplasm</keyword>
<evidence type="ECO:0000313" key="19">
    <source>
        <dbReference type="EMBL" id="KGR08568.1"/>
    </source>
</evidence>
<dbReference type="GO" id="GO:0034599">
    <property type="term" value="P:cellular response to oxidative stress"/>
    <property type="evidence" value="ECO:0007669"/>
    <property type="project" value="TreeGrafter"/>
</dbReference>
<dbReference type="PRINTS" id="PR00368">
    <property type="entry name" value="FADPNR"/>
</dbReference>
<keyword evidence="8" id="KW-1015">Disulfide bond</keyword>
<keyword evidence="6 13" id="KW-0274">FAD</keyword>
<dbReference type="EC" id="1.8.1.7" evidence="3 16"/>
<feature type="binding site" evidence="13">
    <location>
        <position position="364"/>
    </location>
    <ligand>
        <name>FAD</name>
        <dbReference type="ChEBI" id="CHEBI:57692"/>
    </ligand>
</feature>
<evidence type="ECO:0000256" key="15">
    <source>
        <dbReference type="RuleBase" id="RU003691"/>
    </source>
</evidence>
<dbReference type="PANTHER" id="PTHR42737">
    <property type="entry name" value="GLUTATHIONE REDUCTASE"/>
    <property type="match status" value="1"/>
</dbReference>
<comment type="function">
    <text evidence="11 16">Catalyzes the reduction of glutathione disulfide (GSSG) to reduced glutathione (GSH). Constitutes the major mechanism to maintain a high GSH:GSSG ratio in the cytosol.</text>
</comment>
<evidence type="ECO:0000259" key="18">
    <source>
        <dbReference type="Pfam" id="PF07992"/>
    </source>
</evidence>
<dbReference type="InterPro" id="IPR006322">
    <property type="entry name" value="Glutathione_Rdtase_euk/bac"/>
</dbReference>
<evidence type="ECO:0000256" key="13">
    <source>
        <dbReference type="PIRSR" id="PIRSR000350-3"/>
    </source>
</evidence>
<keyword evidence="13" id="KW-0547">Nucleotide-binding</keyword>
<dbReference type="GO" id="GO:0045454">
    <property type="term" value="P:cell redox homeostasis"/>
    <property type="evidence" value="ECO:0007669"/>
    <property type="project" value="InterPro"/>
</dbReference>
<evidence type="ECO:0000256" key="3">
    <source>
        <dbReference type="ARBA" id="ARBA00012607"/>
    </source>
</evidence>
<feature type="active site" description="Proton acceptor" evidence="12">
    <location>
        <position position="505"/>
    </location>
</feature>
<dbReference type="AlphaFoldDB" id="A0AB34PQJ6"/>
<comment type="similarity">
    <text evidence="1 15">Belongs to the class-I pyridine nucleotide-disulfide oxidoreductase family.</text>
</comment>
<dbReference type="GO" id="GO:0005829">
    <property type="term" value="C:cytosol"/>
    <property type="evidence" value="ECO:0007669"/>
    <property type="project" value="TreeGrafter"/>
</dbReference>
<dbReference type="InterPro" id="IPR036188">
    <property type="entry name" value="FAD/NAD-bd_sf"/>
</dbReference>
<protein>
    <recommendedName>
        <fullName evidence="4 16">Glutathione reductase</fullName>
        <ecNumber evidence="3 16">1.8.1.7</ecNumber>
    </recommendedName>
</protein>
<feature type="binding site" evidence="13">
    <location>
        <begin position="235"/>
        <end position="242"/>
    </location>
    <ligand>
        <name>NAD(+)</name>
        <dbReference type="ChEBI" id="CHEBI:57540"/>
    </ligand>
</feature>
<evidence type="ECO:0000256" key="16">
    <source>
        <dbReference type="RuleBase" id="RU365016"/>
    </source>
</evidence>
<evidence type="ECO:0000256" key="4">
    <source>
        <dbReference type="ARBA" id="ARBA00017111"/>
    </source>
</evidence>
<feature type="binding site" evidence="13">
    <location>
        <position position="324"/>
    </location>
    <ligand>
        <name>NAD(+)</name>
        <dbReference type="ChEBI" id="CHEBI:57540"/>
    </ligand>
</feature>
<dbReference type="PROSITE" id="PS00076">
    <property type="entry name" value="PYRIDINE_REDOX_1"/>
    <property type="match status" value="1"/>
</dbReference>
<evidence type="ECO:0000259" key="17">
    <source>
        <dbReference type="Pfam" id="PF02852"/>
    </source>
</evidence>
<dbReference type="Gene3D" id="3.30.390.30">
    <property type="match status" value="1"/>
</dbReference>
<dbReference type="EMBL" id="AJIX01000028">
    <property type="protein sequence ID" value="KGR08568.1"/>
    <property type="molecule type" value="Genomic_DNA"/>
</dbReference>
<name>A0AB34PQJ6_CANAX</name>
<evidence type="ECO:0000256" key="5">
    <source>
        <dbReference type="ARBA" id="ARBA00022630"/>
    </source>
</evidence>
<feature type="binding site" evidence="13">
    <location>
        <position position="86"/>
    </location>
    <ligand>
        <name>FAD</name>
        <dbReference type="ChEBI" id="CHEBI:57692"/>
    </ligand>
</feature>
<dbReference type="SMR" id="A0AB34PQJ6"/>
<evidence type="ECO:0000256" key="11">
    <source>
        <dbReference type="ARBA" id="ARBA00056905"/>
    </source>
</evidence>
<evidence type="ECO:0000313" key="20">
    <source>
        <dbReference type="Proteomes" id="UP000030161"/>
    </source>
</evidence>
<dbReference type="GO" id="GO:0006749">
    <property type="term" value="P:glutathione metabolic process"/>
    <property type="evidence" value="ECO:0007669"/>
    <property type="project" value="InterPro"/>
</dbReference>
<keyword evidence="5 15" id="KW-0285">Flavoprotein</keyword>
<dbReference type="InterPro" id="IPR001100">
    <property type="entry name" value="Pyr_nuc-diS_OxRdtase"/>
</dbReference>
<dbReference type="GO" id="GO:0004362">
    <property type="term" value="F:glutathione-disulfide reductase (NADPH) activity"/>
    <property type="evidence" value="ECO:0007669"/>
    <property type="project" value="UniProtKB-EC"/>
</dbReference>
<dbReference type="Pfam" id="PF07992">
    <property type="entry name" value="Pyr_redox_2"/>
    <property type="match status" value="1"/>
</dbReference>
<dbReference type="FunFam" id="3.30.390.30:FF:000003">
    <property type="entry name" value="Glutathione reductase"/>
    <property type="match status" value="1"/>
</dbReference>
<feature type="domain" description="FAD/NAD(P)-binding" evidence="18">
    <location>
        <begin position="38"/>
        <end position="379"/>
    </location>
</feature>
<comment type="subcellular location">
    <subcellularLocation>
        <location evidence="16">Cytoplasm</location>
    </subcellularLocation>
</comment>
<dbReference type="SUPFAM" id="SSF51905">
    <property type="entry name" value="FAD/NAD(P)-binding domain"/>
    <property type="match status" value="1"/>
</dbReference>
<comment type="cofactor">
    <cofactor evidence="13">
        <name>FAD</name>
        <dbReference type="ChEBI" id="CHEBI:57692"/>
    </cofactor>
    <text evidence="13">Binds 1 FAD per subunit.</text>
</comment>
<evidence type="ECO:0000256" key="2">
    <source>
        <dbReference type="ARBA" id="ARBA00011738"/>
    </source>
</evidence>
<keyword evidence="7 15" id="KW-0560">Oxidoreductase</keyword>
<dbReference type="GO" id="GO:0050661">
    <property type="term" value="F:NADP binding"/>
    <property type="evidence" value="ECO:0007669"/>
    <property type="project" value="InterPro"/>
</dbReference>
<keyword evidence="13" id="KW-0520">NAD</keyword>
<dbReference type="NCBIfam" id="TIGR01421">
    <property type="entry name" value="gluta_reduc_1"/>
    <property type="match status" value="1"/>
</dbReference>
<reference evidence="19 20" key="1">
    <citation type="submission" date="2013-12" db="EMBL/GenBank/DDBJ databases">
        <title>The Genome Sequence of Candida albicans P78048.</title>
        <authorList>
            <consortium name="The Broad Institute Genome Sequencing Platform"/>
            <consortium name="The Broad Institute Genome Sequencing Center for Infectious Disease"/>
            <person name="Cuomo C."/>
            <person name="Bennett R."/>
            <person name="Hirakawa M."/>
            <person name="Noverr M."/>
            <person name="Mitchell A."/>
            <person name="Young S.K."/>
            <person name="Zeng Q."/>
            <person name="Gargeya S."/>
            <person name="Fitzgerald M."/>
            <person name="Abouelleil A."/>
            <person name="Alvarado L."/>
            <person name="Berlin A.M."/>
            <person name="Chapman S.B."/>
            <person name="Dewar J."/>
            <person name="Goldberg J."/>
            <person name="Griggs A."/>
            <person name="Gujja S."/>
            <person name="Hansen M."/>
            <person name="Howarth C."/>
            <person name="Imamovic A."/>
            <person name="Larimer J."/>
            <person name="McCowan C."/>
            <person name="Murphy C."/>
            <person name="Pearson M."/>
            <person name="Priest M."/>
            <person name="Roberts A."/>
            <person name="Saif S."/>
            <person name="Shea T."/>
            <person name="Sykes S."/>
            <person name="Wortman J."/>
            <person name="Nusbaum C."/>
            <person name="Birren B."/>
        </authorList>
    </citation>
    <scope>NUCLEOTIDE SEQUENCE [LARGE SCALE GENOMIC DNA]</scope>
    <source>
        <strain evidence="19 20">P78048</strain>
    </source>
</reference>
<dbReference type="InterPro" id="IPR046952">
    <property type="entry name" value="GSHR/TRXR-like"/>
</dbReference>
<dbReference type="FunFam" id="3.50.50.60:FF:000235">
    <property type="entry name" value="Glutathione reductase"/>
    <property type="match status" value="1"/>
</dbReference>
<sequence>MFTNSIISKSTTRLTQLSRQLSTTTMAPTSTKNSIKHFDYLVIGGGSGGVASARRAAKYGAKVLLIESNFKKFGGTCVNVGCVPKKVMWYTADLAHKKHDLYAYGLDKEPDSIKYGDFDWAKLKHKRDAYVTRLNGIYENNLKREKVDYAYGFAKFINSEGEVEVTLSGDQELPFLDEGKTYKKGEKLVFSADKTLIATGGTAIVPPSVPGAELGTTSDGFFALEKQPKKVAIVGAGYIGVELSGVFSSLGSETHFFIRGDTVLRSFDEVIQNTVTDYYIDNLGINIHKQSTITKIEGSKDGKKVVHLKDGTSVEVDELIWTVGRKSLIDIGLDKVDVKINDKQQIVADEYQVTNNPKIFSLGDVVGKVELTPVAIAAGRRLSNRLFGGPEFAKDKLDYNNIPSVIFSHPEAGSIGLSTKEAIEKYGEENLKIYQSKFTAMYYAMMDDQKDKSPTVYKIICAGPEEKVVGLHIVGDSSAEILQGFGVAIKMGATKKDFDNCVAIHPTSAEELVTMT</sequence>
<evidence type="ECO:0000256" key="8">
    <source>
        <dbReference type="ARBA" id="ARBA00023157"/>
    </source>
</evidence>
<dbReference type="SUPFAM" id="SSF55424">
    <property type="entry name" value="FAD/NAD-linked reductases, dimerisation (C-terminal) domain"/>
    <property type="match status" value="1"/>
</dbReference>
<dbReference type="GO" id="GO:0050660">
    <property type="term" value="F:flavin adenine dinucleotide binding"/>
    <property type="evidence" value="ECO:0007669"/>
    <property type="project" value="InterPro"/>
</dbReference>
<comment type="catalytic activity">
    <reaction evidence="10 16">
        <text>2 glutathione + NADP(+) = glutathione disulfide + NADPH + H(+)</text>
        <dbReference type="Rhea" id="RHEA:11740"/>
        <dbReference type="ChEBI" id="CHEBI:15378"/>
        <dbReference type="ChEBI" id="CHEBI:57783"/>
        <dbReference type="ChEBI" id="CHEBI:57925"/>
        <dbReference type="ChEBI" id="CHEBI:58297"/>
        <dbReference type="ChEBI" id="CHEBI:58349"/>
        <dbReference type="EC" id="1.8.1.7"/>
    </reaction>
</comment>
<evidence type="ECO:0000256" key="12">
    <source>
        <dbReference type="PIRSR" id="PIRSR000350-2"/>
    </source>
</evidence>
<comment type="subunit">
    <text evidence="2">Homodimer.</text>
</comment>
<dbReference type="Gene3D" id="3.50.50.60">
    <property type="entry name" value="FAD/NAD(P)-binding domain"/>
    <property type="match status" value="2"/>
</dbReference>
<dbReference type="PIRSF" id="PIRSF000350">
    <property type="entry name" value="Mercury_reductase_MerA"/>
    <property type="match status" value="1"/>
</dbReference>
<dbReference type="InterPro" id="IPR023753">
    <property type="entry name" value="FAD/NAD-binding_dom"/>
</dbReference>
<evidence type="ECO:0000256" key="7">
    <source>
        <dbReference type="ARBA" id="ARBA00023002"/>
    </source>
</evidence>
<keyword evidence="16" id="KW-0521">NADP</keyword>